<dbReference type="Proteomes" id="UP000007382">
    <property type="component" value="Chromosome"/>
</dbReference>
<feature type="transmembrane region" description="Helical" evidence="5">
    <location>
        <begin position="111"/>
        <end position="129"/>
    </location>
</feature>
<keyword evidence="7" id="KW-1185">Reference proteome</keyword>
<dbReference type="AlphaFoldDB" id="I0IMH6"/>
<evidence type="ECO:0000256" key="2">
    <source>
        <dbReference type="ARBA" id="ARBA00022692"/>
    </source>
</evidence>
<evidence type="ECO:0000313" key="6">
    <source>
        <dbReference type="EMBL" id="BAM06475.1"/>
    </source>
</evidence>
<dbReference type="eggNOG" id="COG0730">
    <property type="taxonomic scope" value="Bacteria"/>
</dbReference>
<dbReference type="PANTHER" id="PTHR43701">
    <property type="entry name" value="MEMBRANE TRANSPORTER PROTEIN MJ0441-RELATED"/>
    <property type="match status" value="1"/>
</dbReference>
<keyword evidence="2 5" id="KW-0812">Transmembrane</keyword>
<feature type="transmembrane region" description="Helical" evidence="5">
    <location>
        <begin position="176"/>
        <end position="198"/>
    </location>
</feature>
<keyword evidence="5" id="KW-1003">Cell membrane</keyword>
<dbReference type="InterPro" id="IPR002781">
    <property type="entry name" value="TM_pro_TauE-like"/>
</dbReference>
<feature type="transmembrane region" description="Helical" evidence="5">
    <location>
        <begin position="149"/>
        <end position="170"/>
    </location>
</feature>
<reference evidence="7" key="2">
    <citation type="submission" date="2012-03" db="EMBL/GenBank/DDBJ databases">
        <title>The complete genome sequence of the pioneer microbe on fresh volcanic deposit, Leptospirillum ferrooxidans strain C2-3.</title>
        <authorList>
            <person name="Fujimura R."/>
            <person name="Sato Y."/>
            <person name="Nishizawa T."/>
            <person name="Nanba K."/>
            <person name="Oshima K."/>
            <person name="Hattori M."/>
            <person name="Kamijo T."/>
            <person name="Ohta H."/>
        </authorList>
    </citation>
    <scope>NUCLEOTIDE SEQUENCE [LARGE SCALE GENOMIC DNA]</scope>
    <source>
        <strain evidence="7">C2-3</strain>
    </source>
</reference>
<feature type="transmembrane region" description="Helical" evidence="5">
    <location>
        <begin position="12"/>
        <end position="43"/>
    </location>
</feature>
<dbReference type="OrthoDB" id="9792581at2"/>
<dbReference type="EMBL" id="AP012342">
    <property type="protein sequence ID" value="BAM06475.1"/>
    <property type="molecule type" value="Genomic_DNA"/>
</dbReference>
<dbReference type="KEGG" id="lfc:LFE_0760"/>
<dbReference type="PATRIC" id="fig|1162668.3.peg.891"/>
<accession>I0IMH6</accession>
<dbReference type="Pfam" id="PF01925">
    <property type="entry name" value="TauE"/>
    <property type="match status" value="1"/>
</dbReference>
<comment type="similarity">
    <text evidence="5">Belongs to the 4-toluene sulfonate uptake permease (TSUP) (TC 2.A.102) family.</text>
</comment>
<keyword evidence="3 5" id="KW-1133">Transmembrane helix</keyword>
<proteinExistence type="inferred from homology"/>
<dbReference type="InterPro" id="IPR051598">
    <property type="entry name" value="TSUP/Inactive_protease-like"/>
</dbReference>
<dbReference type="PANTHER" id="PTHR43701:SF13">
    <property type="entry name" value="MEMBRANE TRANSPORTER PROTEIN YRKJ-RELATED"/>
    <property type="match status" value="1"/>
</dbReference>
<keyword evidence="4 5" id="KW-0472">Membrane</keyword>
<feature type="transmembrane region" description="Helical" evidence="5">
    <location>
        <begin position="55"/>
        <end position="74"/>
    </location>
</feature>
<dbReference type="GO" id="GO:0005886">
    <property type="term" value="C:plasma membrane"/>
    <property type="evidence" value="ECO:0007669"/>
    <property type="project" value="UniProtKB-SubCell"/>
</dbReference>
<feature type="transmembrane region" description="Helical" evidence="5">
    <location>
        <begin position="241"/>
        <end position="259"/>
    </location>
</feature>
<feature type="transmembrane region" description="Helical" evidence="5">
    <location>
        <begin position="210"/>
        <end position="229"/>
    </location>
</feature>
<organism evidence="6 7">
    <name type="scientific">Leptospirillum ferrooxidans (strain C2-3)</name>
    <dbReference type="NCBI Taxonomy" id="1162668"/>
    <lineage>
        <taxon>Bacteria</taxon>
        <taxon>Pseudomonadati</taxon>
        <taxon>Nitrospirota</taxon>
        <taxon>Nitrospiria</taxon>
        <taxon>Nitrospirales</taxon>
        <taxon>Nitrospiraceae</taxon>
        <taxon>Leptospirillum</taxon>
    </lineage>
</organism>
<dbReference type="HOGENOM" id="CLU_045498_5_4_0"/>
<dbReference type="STRING" id="1162668.LFE_0760"/>
<evidence type="ECO:0000256" key="4">
    <source>
        <dbReference type="ARBA" id="ARBA00023136"/>
    </source>
</evidence>
<evidence type="ECO:0000313" key="7">
    <source>
        <dbReference type="Proteomes" id="UP000007382"/>
    </source>
</evidence>
<gene>
    <name evidence="6" type="ordered locus">LFE_0760</name>
</gene>
<sequence>MSHFSGNIEILILLLGGTISGMISGLLGIGGAIVLIPFLLFILPIAQGPHLTPFVATQISLFQVALSGIVGFLSHRINADLPTKKILLWGGSSLIGGGLGGVISHGLRGKTILMIYAFEVAIAVGLLLFGEKIHSLKGEKHAKPVKEMVIMSSIGLVSGILGIGGGFLYYPVITGILGYASSVAVGCGLALMVPMAIAGSITKTITAGSIPIEGIPVIFGAILGAFLGAKLHYRLTKQAVKLGQLILLIATLIRILWALY</sequence>
<feature type="transmembrane region" description="Helical" evidence="5">
    <location>
        <begin position="86"/>
        <end position="105"/>
    </location>
</feature>
<evidence type="ECO:0000256" key="1">
    <source>
        <dbReference type="ARBA" id="ARBA00004141"/>
    </source>
</evidence>
<comment type="subcellular location">
    <subcellularLocation>
        <location evidence="5">Cell membrane</location>
        <topology evidence="5">Multi-pass membrane protein</topology>
    </subcellularLocation>
    <subcellularLocation>
        <location evidence="1">Membrane</location>
        <topology evidence="1">Multi-pass membrane protein</topology>
    </subcellularLocation>
</comment>
<evidence type="ECO:0000256" key="5">
    <source>
        <dbReference type="RuleBase" id="RU363041"/>
    </source>
</evidence>
<reference evidence="6 7" key="1">
    <citation type="journal article" date="2012" name="J. Bacteriol.">
        <title>Complete Genome Sequence of Leptospirillum ferrooxidans Strain C2-3, Isolated from a Fresh Volcanic Ash Deposit on the Island of Miyake, Japan.</title>
        <authorList>
            <person name="Fujimura R."/>
            <person name="Sato Y."/>
            <person name="Nishizawa T."/>
            <person name="Oshima K."/>
            <person name="Kim S.-W."/>
            <person name="Hattori M."/>
            <person name="Kamijo T."/>
            <person name="Ohta H."/>
        </authorList>
    </citation>
    <scope>NUCLEOTIDE SEQUENCE [LARGE SCALE GENOMIC DNA]</scope>
    <source>
        <strain evidence="6 7">C2-3</strain>
    </source>
</reference>
<dbReference type="RefSeq" id="WP_014448967.1">
    <property type="nucleotide sequence ID" value="NC_017094.1"/>
</dbReference>
<evidence type="ECO:0000256" key="3">
    <source>
        <dbReference type="ARBA" id="ARBA00022989"/>
    </source>
</evidence>
<protein>
    <recommendedName>
        <fullName evidence="5">Probable membrane transporter protein</fullName>
    </recommendedName>
</protein>
<name>I0IMH6_LEPFC</name>